<evidence type="ECO:0000313" key="2">
    <source>
        <dbReference type="Proteomes" id="UP000018001"/>
    </source>
</evidence>
<comment type="caution">
    <text evidence="1">The sequence shown here is derived from an EMBL/GenBank/DDBJ whole genome shotgun (WGS) entry which is preliminary data.</text>
</comment>
<proteinExistence type="predicted"/>
<dbReference type="SUPFAM" id="SSF53335">
    <property type="entry name" value="S-adenosyl-L-methionine-dependent methyltransferases"/>
    <property type="match status" value="1"/>
</dbReference>
<dbReference type="InParanoid" id="V5FYU7"/>
<dbReference type="InterPro" id="IPR023213">
    <property type="entry name" value="CAT-like_dom_sf"/>
</dbReference>
<protein>
    <recommendedName>
        <fullName evidence="3">Methyltransferase domain-containing protein</fullName>
    </recommendedName>
</protein>
<keyword evidence="2" id="KW-1185">Reference proteome</keyword>
<evidence type="ECO:0000313" key="1">
    <source>
        <dbReference type="EMBL" id="GAD97278.1"/>
    </source>
</evidence>
<accession>V5FYU7</accession>
<dbReference type="EMBL" id="BAUL01000193">
    <property type="protein sequence ID" value="GAD97278.1"/>
    <property type="molecule type" value="Genomic_DNA"/>
</dbReference>
<evidence type="ECO:0008006" key="3">
    <source>
        <dbReference type="Google" id="ProtNLM"/>
    </source>
</evidence>
<name>V5FYU7_BYSSN</name>
<dbReference type="PANTHER" id="PTHR43591">
    <property type="entry name" value="METHYLTRANSFERASE"/>
    <property type="match status" value="1"/>
</dbReference>
<dbReference type="eggNOG" id="ENOG502SNAB">
    <property type="taxonomic scope" value="Eukaryota"/>
</dbReference>
<sequence>MSSSQDEVYLLRNRNQTETERLNFQHNVLKRIMGNRVAHPQVPLEKIHSVADIATGTAIWLRDLQDFYASAPNSNGEKRYLHGFDISDAQYPSDLKAVTLSIHDVTRPFDQQFHNRFDLVHVRLLVFALTPVQIKTAIANILQIVAPGGYIQWDDLRSGEVGFNVPDTGLEPDINIISDFAASMGFSDQLPSLIKEYFEEFGLQDIVADEHSTLDEPDAAEPARKLYSITIKTLLVEILKRKGLSEDELAQKVQEFNSRTSAAFEKGVIPQALPAIYICDSRQPTSPLVFSAKSSISDTLFHFDAPSNHASEPIFALRITSLQDVTLLGFRCLHYIVDSRAMFDIVKAYSALISGNSIATLVFPWDEKHDPMSKLVPVEETPSQDPTVGLDGYQVGAIPTLLTYFHMLWKWMKGCLGIIEAPEVRCVYVPHDWVNDIRQHAIKELAQDDEARTIAADLTKQDILTAWYLKCSYQNSTPDSRPVSFYYSINWHFTLPPLPYGELCLRHTVYARLIQFNSLQKLQQDSLVQNALTIRQAVIKARTSSEMYRSLKFFESNLTKPVTMGGPGVDLNRTPILSSSTAMPFCELNFRGASTTGSEAKVIYVQPWVPLPMGLQFAPFCLSTKDGKGGYWLRTTNVPQGWKGFPAEVDA</sequence>
<gene>
    <name evidence="1" type="ORF">PVAR5_5951</name>
</gene>
<dbReference type="HOGENOM" id="CLU_420902_0_0_1"/>
<dbReference type="PANTHER" id="PTHR43591:SF50">
    <property type="entry name" value="METHYLTRANSFERASE DOMAIN-CONTAINING PROTEIN-RELATED"/>
    <property type="match status" value="1"/>
</dbReference>
<reference evidence="2" key="1">
    <citation type="journal article" date="2014" name="Genome Announc.">
        <title>Draft genome sequence of the formaldehyde-resistant fungus Byssochlamys spectabilis No. 5 (anamorph Paecilomyces variotii No. 5) (NBRC109023).</title>
        <authorList>
            <person name="Oka T."/>
            <person name="Ekino K."/>
            <person name="Fukuda K."/>
            <person name="Nomura Y."/>
        </authorList>
    </citation>
    <scope>NUCLEOTIDE SEQUENCE [LARGE SCALE GENOMIC DNA]</scope>
    <source>
        <strain evidence="2">No. 5 / NBRC 109023</strain>
    </source>
</reference>
<dbReference type="Gene3D" id="3.30.559.10">
    <property type="entry name" value="Chloramphenicol acetyltransferase-like domain"/>
    <property type="match status" value="1"/>
</dbReference>
<dbReference type="OrthoDB" id="21502at2759"/>
<dbReference type="Gene3D" id="3.40.50.150">
    <property type="entry name" value="Vaccinia Virus protein VP39"/>
    <property type="match status" value="1"/>
</dbReference>
<dbReference type="AlphaFoldDB" id="V5FYU7"/>
<dbReference type="Proteomes" id="UP000018001">
    <property type="component" value="Unassembled WGS sequence"/>
</dbReference>
<organism evidence="1 2">
    <name type="scientific">Byssochlamys spectabilis (strain No. 5 / NBRC 109023)</name>
    <name type="common">Paecilomyces variotii</name>
    <dbReference type="NCBI Taxonomy" id="1356009"/>
    <lineage>
        <taxon>Eukaryota</taxon>
        <taxon>Fungi</taxon>
        <taxon>Dikarya</taxon>
        <taxon>Ascomycota</taxon>
        <taxon>Pezizomycotina</taxon>
        <taxon>Eurotiomycetes</taxon>
        <taxon>Eurotiomycetidae</taxon>
        <taxon>Eurotiales</taxon>
        <taxon>Thermoascaceae</taxon>
        <taxon>Paecilomyces</taxon>
    </lineage>
</organism>
<dbReference type="InterPro" id="IPR029063">
    <property type="entry name" value="SAM-dependent_MTases_sf"/>
</dbReference>